<proteinExistence type="predicted"/>
<keyword evidence="2" id="KW-0479">Metal-binding</keyword>
<dbReference type="SMART" id="SM00235">
    <property type="entry name" value="ZnMc"/>
    <property type="match status" value="1"/>
</dbReference>
<dbReference type="PANTHER" id="PTHR10201">
    <property type="entry name" value="MATRIX METALLOPROTEINASE"/>
    <property type="match status" value="1"/>
</dbReference>
<dbReference type="AlphaFoldDB" id="A0A1I6GJ60"/>
<evidence type="ECO:0000256" key="3">
    <source>
        <dbReference type="ARBA" id="ARBA00022801"/>
    </source>
</evidence>
<dbReference type="PRINTS" id="PR00138">
    <property type="entry name" value="MATRIXIN"/>
</dbReference>
<dbReference type="InterPro" id="IPR006026">
    <property type="entry name" value="Peptidase_Metallo"/>
</dbReference>
<dbReference type="RefSeq" id="WP_206675713.1">
    <property type="nucleotide sequence ID" value="NZ_FOYW01000001.1"/>
</dbReference>
<dbReference type="EMBL" id="FOYW01000001">
    <property type="protein sequence ID" value="SFR42242.1"/>
    <property type="molecule type" value="Genomic_DNA"/>
</dbReference>
<evidence type="ECO:0000313" key="8">
    <source>
        <dbReference type="EMBL" id="SFR42242.1"/>
    </source>
</evidence>
<name>A0A1I6GJ60_9GAMM</name>
<feature type="signal peptide" evidence="6">
    <location>
        <begin position="1"/>
        <end position="28"/>
    </location>
</feature>
<dbReference type="GO" id="GO:0008270">
    <property type="term" value="F:zinc ion binding"/>
    <property type="evidence" value="ECO:0007669"/>
    <property type="project" value="InterPro"/>
</dbReference>
<dbReference type="GO" id="GO:0006508">
    <property type="term" value="P:proteolysis"/>
    <property type="evidence" value="ECO:0007669"/>
    <property type="project" value="UniProtKB-KW"/>
</dbReference>
<evidence type="ECO:0000256" key="6">
    <source>
        <dbReference type="SAM" id="SignalP"/>
    </source>
</evidence>
<organism evidence="8 9">
    <name type="scientific">Marinobacter daqiaonensis</name>
    <dbReference type="NCBI Taxonomy" id="650891"/>
    <lineage>
        <taxon>Bacteria</taxon>
        <taxon>Pseudomonadati</taxon>
        <taxon>Pseudomonadota</taxon>
        <taxon>Gammaproteobacteria</taxon>
        <taxon>Pseudomonadales</taxon>
        <taxon>Marinobacteraceae</taxon>
        <taxon>Marinobacter</taxon>
    </lineage>
</organism>
<keyword evidence="9" id="KW-1185">Reference proteome</keyword>
<keyword evidence="3" id="KW-0378">Hydrolase</keyword>
<gene>
    <name evidence="8" type="ORF">SAMN05216203_0163</name>
</gene>
<dbReference type="GO" id="GO:0030198">
    <property type="term" value="P:extracellular matrix organization"/>
    <property type="evidence" value="ECO:0007669"/>
    <property type="project" value="TreeGrafter"/>
</dbReference>
<dbReference type="GO" id="GO:0031012">
    <property type="term" value="C:extracellular matrix"/>
    <property type="evidence" value="ECO:0007669"/>
    <property type="project" value="InterPro"/>
</dbReference>
<feature type="domain" description="Peptidase metallopeptidase" evidence="7">
    <location>
        <begin position="72"/>
        <end position="228"/>
    </location>
</feature>
<dbReference type="STRING" id="650891.SAMN05216203_0163"/>
<dbReference type="Pfam" id="PF00413">
    <property type="entry name" value="Peptidase_M10"/>
    <property type="match status" value="1"/>
</dbReference>
<evidence type="ECO:0000256" key="2">
    <source>
        <dbReference type="ARBA" id="ARBA00022723"/>
    </source>
</evidence>
<dbReference type="GO" id="GO:0004222">
    <property type="term" value="F:metalloendopeptidase activity"/>
    <property type="evidence" value="ECO:0007669"/>
    <property type="project" value="InterPro"/>
</dbReference>
<sequence>MRTALGARRSMFGLVLATFLPLACPLAADNREVGYRLLELDGYKVKWGEQRLGEGASISYAFADQVMRFDDARNCGDLAPMTALSGQDLSFETLVRETTAAFRVWERAANLSFHRVDDARDADIVLGAQGQPFGRAFANVAYGPDLKDDIRVIDQALICLNPQHRWKVGFDGDNEVYDIRYVLIHEIGHAIGLDHPGPSGQVMGFRYTEEFAELQPGDLDGVRRLYGHRTESPQVATGTDARVIEMLPEANHPIIPIDNAAAGSTGNEDARTL</sequence>
<reference evidence="8 9" key="1">
    <citation type="submission" date="2016-10" db="EMBL/GenBank/DDBJ databases">
        <authorList>
            <person name="de Groot N.N."/>
        </authorList>
    </citation>
    <scope>NUCLEOTIDE SEQUENCE [LARGE SCALE GENOMIC DNA]</scope>
    <source>
        <strain evidence="8 9">CGMCC 1.9167</strain>
    </source>
</reference>
<keyword evidence="6" id="KW-0732">Signal</keyword>
<evidence type="ECO:0000256" key="5">
    <source>
        <dbReference type="ARBA" id="ARBA00023049"/>
    </source>
</evidence>
<evidence type="ECO:0000256" key="1">
    <source>
        <dbReference type="ARBA" id="ARBA00022670"/>
    </source>
</evidence>
<accession>A0A1I6GJ60</accession>
<dbReference type="SUPFAM" id="SSF55486">
    <property type="entry name" value="Metalloproteases ('zincins'), catalytic domain"/>
    <property type="match status" value="1"/>
</dbReference>
<keyword evidence="1" id="KW-0645">Protease</keyword>
<evidence type="ECO:0000313" key="9">
    <source>
        <dbReference type="Proteomes" id="UP000198644"/>
    </source>
</evidence>
<feature type="chain" id="PRO_5011567510" evidence="6">
    <location>
        <begin position="29"/>
        <end position="273"/>
    </location>
</feature>
<keyword evidence="4" id="KW-0862">Zinc</keyword>
<keyword evidence="5" id="KW-0482">Metalloprotease</keyword>
<dbReference type="PANTHER" id="PTHR10201:SF323">
    <property type="entry name" value="MATRIX METALLOPROTEINASE-21"/>
    <property type="match status" value="1"/>
</dbReference>
<dbReference type="InterPro" id="IPR001818">
    <property type="entry name" value="Pept_M10_metallopeptidase"/>
</dbReference>
<dbReference type="InterPro" id="IPR021190">
    <property type="entry name" value="Pept_M10A"/>
</dbReference>
<dbReference type="Gene3D" id="3.40.390.10">
    <property type="entry name" value="Collagenase (Catalytic Domain)"/>
    <property type="match status" value="1"/>
</dbReference>
<dbReference type="GO" id="GO:0030574">
    <property type="term" value="P:collagen catabolic process"/>
    <property type="evidence" value="ECO:0007669"/>
    <property type="project" value="TreeGrafter"/>
</dbReference>
<evidence type="ECO:0000259" key="7">
    <source>
        <dbReference type="SMART" id="SM00235"/>
    </source>
</evidence>
<dbReference type="InterPro" id="IPR024079">
    <property type="entry name" value="MetalloPept_cat_dom_sf"/>
</dbReference>
<evidence type="ECO:0000256" key="4">
    <source>
        <dbReference type="ARBA" id="ARBA00022833"/>
    </source>
</evidence>
<protein>
    <submittedName>
        <fullName evidence="8">Matrixin</fullName>
    </submittedName>
</protein>
<dbReference type="Proteomes" id="UP000198644">
    <property type="component" value="Unassembled WGS sequence"/>
</dbReference>